<reference evidence="9 10" key="1">
    <citation type="journal article" date="2020" name="ISME J.">
        <title>Uncovering the hidden diversity of litter-decomposition mechanisms in mushroom-forming fungi.</title>
        <authorList>
            <person name="Floudas D."/>
            <person name="Bentzer J."/>
            <person name="Ahren D."/>
            <person name="Johansson T."/>
            <person name="Persson P."/>
            <person name="Tunlid A."/>
        </authorList>
    </citation>
    <scope>NUCLEOTIDE SEQUENCE [LARGE SCALE GENOMIC DNA]</scope>
    <source>
        <strain evidence="9 10">CBS 175.51</strain>
    </source>
</reference>
<accession>A0A8H5BB25</accession>
<evidence type="ECO:0000256" key="6">
    <source>
        <dbReference type="ARBA" id="ARBA00023136"/>
    </source>
</evidence>
<evidence type="ECO:0000256" key="5">
    <source>
        <dbReference type="ARBA" id="ARBA00022989"/>
    </source>
</evidence>
<gene>
    <name evidence="9" type="ORF">D9611_010319</name>
</gene>
<feature type="transmembrane region" description="Helical" evidence="8">
    <location>
        <begin position="445"/>
        <end position="462"/>
    </location>
</feature>
<feature type="transmembrane region" description="Helical" evidence="8">
    <location>
        <begin position="145"/>
        <end position="164"/>
    </location>
</feature>
<protein>
    <recommendedName>
        <fullName evidence="11">Xanthine/uracil permease</fullName>
    </recommendedName>
</protein>
<dbReference type="EMBL" id="JAACJK010000171">
    <property type="protein sequence ID" value="KAF5320090.1"/>
    <property type="molecule type" value="Genomic_DNA"/>
</dbReference>
<dbReference type="InterPro" id="IPR006043">
    <property type="entry name" value="NCS2"/>
</dbReference>
<evidence type="ECO:0000256" key="7">
    <source>
        <dbReference type="SAM" id="MobiDB-lite"/>
    </source>
</evidence>
<dbReference type="OrthoDB" id="431212at2759"/>
<dbReference type="GO" id="GO:0012505">
    <property type="term" value="C:endomembrane system"/>
    <property type="evidence" value="ECO:0007669"/>
    <property type="project" value="UniProtKB-SubCell"/>
</dbReference>
<dbReference type="InterPro" id="IPR045018">
    <property type="entry name" value="Azg-like"/>
</dbReference>
<dbReference type="AlphaFoldDB" id="A0A8H5BB25"/>
<dbReference type="Pfam" id="PF00860">
    <property type="entry name" value="Xan_ur_permease"/>
    <property type="match status" value="2"/>
</dbReference>
<keyword evidence="4 8" id="KW-0812">Transmembrane</keyword>
<dbReference type="PANTHER" id="PTHR43337">
    <property type="entry name" value="XANTHINE/URACIL PERMEASE C887.17-RELATED"/>
    <property type="match status" value="1"/>
</dbReference>
<feature type="compositionally biased region" description="Basic and acidic residues" evidence="7">
    <location>
        <begin position="544"/>
        <end position="559"/>
    </location>
</feature>
<comment type="similarity">
    <text evidence="2">Belongs to the nucleobase:cation symporter-2 (NCS2) (TC 2.A.40) family. Azg-like subfamily.</text>
</comment>
<keyword evidence="5 8" id="KW-1133">Transmembrane helix</keyword>
<comment type="caution">
    <text evidence="9">The sequence shown here is derived from an EMBL/GenBank/DDBJ whole genome shotgun (WGS) entry which is preliminary data.</text>
</comment>
<dbReference type="PANTHER" id="PTHR43337:SF1">
    <property type="entry name" value="XANTHINE_URACIL PERMEASE C887.17-RELATED"/>
    <property type="match status" value="1"/>
</dbReference>
<name>A0A8H5BB25_9AGAR</name>
<dbReference type="GO" id="GO:0005345">
    <property type="term" value="F:purine nucleobase transmembrane transporter activity"/>
    <property type="evidence" value="ECO:0007669"/>
    <property type="project" value="TreeGrafter"/>
</dbReference>
<comment type="subcellular location">
    <subcellularLocation>
        <location evidence="1">Endomembrane system</location>
        <topology evidence="1">Multi-pass membrane protein</topology>
    </subcellularLocation>
</comment>
<feature type="region of interest" description="Disordered" evidence="7">
    <location>
        <begin position="544"/>
        <end position="585"/>
    </location>
</feature>
<evidence type="ECO:0000313" key="9">
    <source>
        <dbReference type="EMBL" id="KAF5320090.1"/>
    </source>
</evidence>
<dbReference type="GO" id="GO:0005886">
    <property type="term" value="C:plasma membrane"/>
    <property type="evidence" value="ECO:0007669"/>
    <property type="project" value="TreeGrafter"/>
</dbReference>
<dbReference type="Proteomes" id="UP000541558">
    <property type="component" value="Unassembled WGS sequence"/>
</dbReference>
<feature type="transmembrane region" description="Helical" evidence="8">
    <location>
        <begin position="237"/>
        <end position="255"/>
    </location>
</feature>
<feature type="transmembrane region" description="Helical" evidence="8">
    <location>
        <begin position="320"/>
        <end position="340"/>
    </location>
</feature>
<dbReference type="GO" id="GO:0015853">
    <property type="term" value="P:adenine transport"/>
    <property type="evidence" value="ECO:0007669"/>
    <property type="project" value="TreeGrafter"/>
</dbReference>
<evidence type="ECO:0000256" key="2">
    <source>
        <dbReference type="ARBA" id="ARBA00005697"/>
    </source>
</evidence>
<evidence type="ECO:0000256" key="4">
    <source>
        <dbReference type="ARBA" id="ARBA00022692"/>
    </source>
</evidence>
<evidence type="ECO:0000313" key="10">
    <source>
        <dbReference type="Proteomes" id="UP000541558"/>
    </source>
</evidence>
<feature type="transmembrane region" description="Helical" evidence="8">
    <location>
        <begin position="468"/>
        <end position="489"/>
    </location>
</feature>
<organism evidence="9 10">
    <name type="scientific">Ephemerocybe angulata</name>
    <dbReference type="NCBI Taxonomy" id="980116"/>
    <lineage>
        <taxon>Eukaryota</taxon>
        <taxon>Fungi</taxon>
        <taxon>Dikarya</taxon>
        <taxon>Basidiomycota</taxon>
        <taxon>Agaricomycotina</taxon>
        <taxon>Agaricomycetes</taxon>
        <taxon>Agaricomycetidae</taxon>
        <taxon>Agaricales</taxon>
        <taxon>Agaricineae</taxon>
        <taxon>Psathyrellaceae</taxon>
        <taxon>Ephemerocybe</taxon>
    </lineage>
</organism>
<feature type="transmembrane region" description="Helical" evidence="8">
    <location>
        <begin position="361"/>
        <end position="385"/>
    </location>
</feature>
<feature type="transmembrane region" description="Helical" evidence="8">
    <location>
        <begin position="262"/>
        <end position="282"/>
    </location>
</feature>
<keyword evidence="3" id="KW-0813">Transport</keyword>
<feature type="transmembrane region" description="Helical" evidence="8">
    <location>
        <begin position="405"/>
        <end position="433"/>
    </location>
</feature>
<sequence length="585" mass="63031">MPNKLTGRLNGLNNAVARSVVGRWFKLEGSGAVKERAGSRFTTELRAGLTTWISVNASILADTGGTCVCTGENLCVADPEYLICKGQIRNNLITATAAISALSTCLMGLLANLPVGLAPGLGLNAYFTYSVVGFHGSGLISYREALSAVFLEGWIFLILSLIGIRQWLVRIMPQSLILAVGAGIGLYIAFIGLAQHGLKVIGGDTVNLIGLGGCLAKDYASADLPGYCVGGQLRDPTMWLGIFVGGILTLLLLMYRVHGAILIGIFTVSIISWPRPTAVSYFPHTPEGDTLFDFFKQVVTFQPLDKIGNVLSYNYGSGHVWYALITFLYVDILDTTGTLYSMAKFAGLRDPETMDFENSSIAYCVDAVCISMGALMGISPVTAYIESATGISEGGKTGLTALTTGFMFFVSIFFAPIFASIPSWATGGALVIVGSMMIRNVLEINWDYIGDAVPAFLTLIIIPFGNNIAYGVIAGIFSYIILNGIPLIIRKASRGRIVPSNYDMAEPWVIPPGSMFPPWMYMVRNYVQRKRGWAPGGEAAERYDSRLGSEEEVKDKTEMDATEMESMTTSVDIVPASGLQQSHRS</sequence>
<evidence type="ECO:0000256" key="1">
    <source>
        <dbReference type="ARBA" id="ARBA00004127"/>
    </source>
</evidence>
<evidence type="ECO:0000256" key="3">
    <source>
        <dbReference type="ARBA" id="ARBA00022448"/>
    </source>
</evidence>
<proteinExistence type="inferred from homology"/>
<keyword evidence="6 8" id="KW-0472">Membrane</keyword>
<feature type="transmembrane region" description="Helical" evidence="8">
    <location>
        <begin position="176"/>
        <end position="198"/>
    </location>
</feature>
<evidence type="ECO:0008006" key="11">
    <source>
        <dbReference type="Google" id="ProtNLM"/>
    </source>
</evidence>
<dbReference type="GO" id="GO:0015854">
    <property type="term" value="P:guanine transport"/>
    <property type="evidence" value="ECO:0007669"/>
    <property type="project" value="TreeGrafter"/>
</dbReference>
<keyword evidence="10" id="KW-1185">Reference proteome</keyword>
<evidence type="ECO:0000256" key="8">
    <source>
        <dbReference type="SAM" id="Phobius"/>
    </source>
</evidence>